<dbReference type="PANTHER" id="PTHR23354:SF131">
    <property type="entry name" value="MTOR-ASSOCIATED PROTEIN MEAK7"/>
    <property type="match status" value="1"/>
</dbReference>
<dbReference type="RefSeq" id="XP_035868179.1">
    <property type="nucleotide sequence ID" value="XM_036012286.1"/>
</dbReference>
<evidence type="ECO:0000256" key="5">
    <source>
        <dbReference type="ARBA" id="ARBA00023136"/>
    </source>
</evidence>
<dbReference type="SMART" id="SM00584">
    <property type="entry name" value="TLDc"/>
    <property type="match status" value="1"/>
</dbReference>
<keyword evidence="5" id="KW-0472">Membrane</keyword>
<dbReference type="InterPro" id="IPR006571">
    <property type="entry name" value="TLDc_dom"/>
</dbReference>
<sequence length="454" mass="50278">MGNNGSCSEPNVGSQFLPEERAEVDRLFGALSEKSSSSTSPRSFSLKALKSHIGEALPPEMVIRLYDGMCRVDVTGQAKGPSGSVSREQFTLAMSHLLKGNSKEKSLMILKMVSATGGAVKAREIQKFTEDLVGAVAHVLTHRQELRGWTQKKALGPPPRVRVLAAQLFSEMKLADGKKLLGPQHLDCDCDPAVIEDWVYRVHLVPTFLSVVIHRGFLLQSSLNLATLVPQREVDRGQEFESVLDVLSVIYVNSHLPRERQHRWHLLFSSKLHGHSFAQLCGRIPRQGPCVLLLEDCDGHVFGGFASCSWAIKPQFQGDDRCFLFSISPRMAVHTCTGYNDHYMYLNQGQQTIPNGLGMGGQHNYFGLWIDVDFGKGHSKAKPTCTTYNSPQLSAQEDFRFEKMEVWAVGDPPQTESAASKKSVLDSNPEAQVVLLMSGHTRHSDGLREVPDQE</sequence>
<evidence type="ECO:0000256" key="3">
    <source>
        <dbReference type="ARBA" id="ARBA00004496"/>
    </source>
</evidence>
<keyword evidence="4" id="KW-0963">Cytoplasm</keyword>
<evidence type="ECO:0000256" key="9">
    <source>
        <dbReference type="ARBA" id="ARBA00042134"/>
    </source>
</evidence>
<dbReference type="GO" id="GO:0016020">
    <property type="term" value="C:membrane"/>
    <property type="evidence" value="ECO:0007669"/>
    <property type="project" value="UniProtKB-SubCell"/>
</dbReference>
<reference evidence="12 13" key="1">
    <citation type="submission" date="2025-04" db="UniProtKB">
        <authorList>
            <consortium name="RefSeq"/>
        </authorList>
    </citation>
    <scope>IDENTIFICATION</scope>
    <source>
        <tissue evidence="12 13">Muscle</tissue>
    </source>
</reference>
<dbReference type="AlphaFoldDB" id="A0A6J2KUE3"/>
<dbReference type="CTD" id="57707"/>
<dbReference type="GO" id="GO:0031929">
    <property type="term" value="P:TOR signaling"/>
    <property type="evidence" value="ECO:0007669"/>
    <property type="project" value="TreeGrafter"/>
</dbReference>
<evidence type="ECO:0000256" key="6">
    <source>
        <dbReference type="ARBA" id="ARBA00023228"/>
    </source>
</evidence>
<dbReference type="PANTHER" id="PTHR23354">
    <property type="entry name" value="NUCLEOLAR PROTEIN 7/ESTROGEN RECEPTOR COACTIVATOR-RELATED"/>
    <property type="match status" value="1"/>
</dbReference>
<dbReference type="GO" id="GO:0006979">
    <property type="term" value="P:response to oxidative stress"/>
    <property type="evidence" value="ECO:0007669"/>
    <property type="project" value="TreeGrafter"/>
</dbReference>
<comment type="subcellular location">
    <subcellularLocation>
        <location evidence="3">Cytoplasm</location>
    </subcellularLocation>
    <subcellularLocation>
        <location evidence="2">Lysosome</location>
    </subcellularLocation>
    <subcellularLocation>
        <location evidence="1">Membrane</location>
    </subcellularLocation>
</comment>
<gene>
    <name evidence="12 13 14" type="primary">MEAK7</name>
</gene>
<name>A0A6J2KUE3_9CHIR</name>
<protein>
    <recommendedName>
        <fullName evidence="7">MTOR-associated protein MEAK7</fullName>
    </recommendedName>
    <alternativeName>
        <fullName evidence="9">TBC/LysM-associated domain-containing protein 1</fullName>
    </alternativeName>
    <alternativeName>
        <fullName evidence="8">TLD domain-containing protein 1</fullName>
    </alternativeName>
</protein>
<keyword evidence="6" id="KW-0458">Lysosome</keyword>
<evidence type="ECO:0000259" key="10">
    <source>
        <dbReference type="PROSITE" id="PS51886"/>
    </source>
</evidence>
<evidence type="ECO:0000313" key="12">
    <source>
        <dbReference type="RefSeq" id="XP_028357673.1"/>
    </source>
</evidence>
<dbReference type="RefSeq" id="XP_028357673.1">
    <property type="nucleotide sequence ID" value="XM_028501872.2"/>
</dbReference>
<evidence type="ECO:0000256" key="4">
    <source>
        <dbReference type="ARBA" id="ARBA00022490"/>
    </source>
</evidence>
<keyword evidence="11" id="KW-1185">Reference proteome</keyword>
<evidence type="ECO:0000256" key="1">
    <source>
        <dbReference type="ARBA" id="ARBA00004370"/>
    </source>
</evidence>
<accession>A0A6J2KUE3</accession>
<evidence type="ECO:0000313" key="11">
    <source>
        <dbReference type="Proteomes" id="UP000504628"/>
    </source>
</evidence>
<evidence type="ECO:0000256" key="8">
    <source>
        <dbReference type="ARBA" id="ARBA00041780"/>
    </source>
</evidence>
<dbReference type="Proteomes" id="UP000504628">
    <property type="component" value="Chromosome 12"/>
</dbReference>
<dbReference type="RefSeq" id="XP_035868181.1">
    <property type="nucleotide sequence ID" value="XM_036012288.1"/>
</dbReference>
<evidence type="ECO:0000256" key="2">
    <source>
        <dbReference type="ARBA" id="ARBA00004371"/>
    </source>
</evidence>
<proteinExistence type="predicted"/>
<feature type="domain" description="TLDc" evidence="10">
    <location>
        <begin position="242"/>
        <end position="410"/>
    </location>
</feature>
<dbReference type="Pfam" id="PF07534">
    <property type="entry name" value="TLD"/>
    <property type="match status" value="1"/>
</dbReference>
<evidence type="ECO:0000313" key="13">
    <source>
        <dbReference type="RefSeq" id="XP_035868179.1"/>
    </source>
</evidence>
<dbReference type="GO" id="GO:0005764">
    <property type="term" value="C:lysosome"/>
    <property type="evidence" value="ECO:0007669"/>
    <property type="project" value="UniProtKB-SubCell"/>
</dbReference>
<dbReference type="KEGG" id="pdic:114488200"/>
<evidence type="ECO:0000313" key="14">
    <source>
        <dbReference type="RefSeq" id="XP_035868181.1"/>
    </source>
</evidence>
<dbReference type="OrthoDB" id="289228at2759"/>
<organism evidence="11 12">
    <name type="scientific">Phyllostomus discolor</name>
    <name type="common">pale spear-nosed bat</name>
    <dbReference type="NCBI Taxonomy" id="89673"/>
    <lineage>
        <taxon>Eukaryota</taxon>
        <taxon>Metazoa</taxon>
        <taxon>Chordata</taxon>
        <taxon>Craniata</taxon>
        <taxon>Vertebrata</taxon>
        <taxon>Euteleostomi</taxon>
        <taxon>Mammalia</taxon>
        <taxon>Eutheria</taxon>
        <taxon>Laurasiatheria</taxon>
        <taxon>Chiroptera</taxon>
        <taxon>Yangochiroptera</taxon>
        <taxon>Phyllostomidae</taxon>
        <taxon>Phyllostominae</taxon>
        <taxon>Phyllostomus</taxon>
    </lineage>
</organism>
<dbReference type="PROSITE" id="PS51886">
    <property type="entry name" value="TLDC"/>
    <property type="match status" value="1"/>
</dbReference>
<dbReference type="GeneID" id="114488200"/>
<dbReference type="GO" id="GO:0005634">
    <property type="term" value="C:nucleus"/>
    <property type="evidence" value="ECO:0007669"/>
    <property type="project" value="TreeGrafter"/>
</dbReference>
<evidence type="ECO:0000256" key="7">
    <source>
        <dbReference type="ARBA" id="ARBA00039594"/>
    </source>
</evidence>